<dbReference type="SMART" id="SM00530">
    <property type="entry name" value="HTH_XRE"/>
    <property type="match status" value="1"/>
</dbReference>
<dbReference type="RefSeq" id="WP_260369295.1">
    <property type="nucleotide sequence ID" value="NZ_OV915080.1"/>
</dbReference>
<dbReference type="Gene3D" id="1.10.260.40">
    <property type="entry name" value="lambda repressor-like DNA-binding domains"/>
    <property type="match status" value="1"/>
</dbReference>
<dbReference type="Pfam" id="PF01381">
    <property type="entry name" value="HTH_3"/>
    <property type="match status" value="1"/>
</dbReference>
<dbReference type="Proteomes" id="UP001295440">
    <property type="component" value="Chromosome"/>
</dbReference>
<dbReference type="SUPFAM" id="SSF47413">
    <property type="entry name" value="lambda repressor-like DNA-binding domains"/>
    <property type="match status" value="1"/>
</dbReference>
<dbReference type="InterPro" id="IPR010982">
    <property type="entry name" value="Lambda_DNA-bd_dom_sf"/>
</dbReference>
<dbReference type="InterPro" id="IPR001387">
    <property type="entry name" value="Cro/C1-type_HTH"/>
</dbReference>
<evidence type="ECO:0000313" key="2">
    <source>
        <dbReference type="EMBL" id="CAH1705182.1"/>
    </source>
</evidence>
<dbReference type="PANTHER" id="PTHR37038">
    <property type="entry name" value="TRANSCRIPTIONAL REGULATOR-RELATED"/>
    <property type="match status" value="1"/>
</dbReference>
<reference evidence="2" key="1">
    <citation type="submission" date="2022-02" db="EMBL/GenBank/DDBJ databases">
        <authorList>
            <person name="Deutsch MARIE S."/>
        </authorList>
    </citation>
    <scope>NUCLEOTIDE SEQUENCE</scope>
    <source>
        <strain evidence="2">CIRM-BIA865</strain>
    </source>
</reference>
<dbReference type="GO" id="GO:0003677">
    <property type="term" value="F:DNA binding"/>
    <property type="evidence" value="ECO:0007669"/>
    <property type="project" value="InterPro"/>
</dbReference>
<name>A0AAU9R279_9LACO</name>
<proteinExistence type="predicted"/>
<dbReference type="PROSITE" id="PS50943">
    <property type="entry name" value="HTH_CROC1"/>
    <property type="match status" value="1"/>
</dbReference>
<evidence type="ECO:0000313" key="3">
    <source>
        <dbReference type="Proteomes" id="UP001295440"/>
    </source>
</evidence>
<protein>
    <submittedName>
        <fullName evidence="2">Helix-turn-helix protein</fullName>
    </submittedName>
</protein>
<gene>
    <name evidence="2" type="ORF">LDD865_0017</name>
</gene>
<evidence type="ECO:0000259" key="1">
    <source>
        <dbReference type="PROSITE" id="PS50943"/>
    </source>
</evidence>
<dbReference type="CDD" id="cd00093">
    <property type="entry name" value="HTH_XRE"/>
    <property type="match status" value="1"/>
</dbReference>
<accession>A0AAU9R279</accession>
<dbReference type="InterPro" id="IPR053163">
    <property type="entry name" value="HTH-type_regulator_Rgg"/>
</dbReference>
<dbReference type="EMBL" id="OV915080">
    <property type="protein sequence ID" value="CAH1705182.1"/>
    <property type="molecule type" value="Genomic_DNA"/>
</dbReference>
<organism evidence="2 3">
    <name type="scientific">Lactobacillus delbrueckii subsp. delbrueckii</name>
    <dbReference type="NCBI Taxonomy" id="83684"/>
    <lineage>
        <taxon>Bacteria</taxon>
        <taxon>Bacillati</taxon>
        <taxon>Bacillota</taxon>
        <taxon>Bacilli</taxon>
        <taxon>Lactobacillales</taxon>
        <taxon>Lactobacillaceae</taxon>
        <taxon>Lactobacillus</taxon>
    </lineage>
</organism>
<feature type="domain" description="HTH cro/C1-type" evidence="1">
    <location>
        <begin position="7"/>
        <end position="60"/>
    </location>
</feature>
<sequence>MKIGEALRKKRLELGLTQQEMCEGILSRPFYAKVESGKNRINAESLFKILFARQIDLVEFGKLVQGTYDSAVNKAEKRYQSQMNVAVSTKDLKLMEKYCQDIIESSNDEILQLRALVALAYFKGELGGLSKEIRVKIKEKFDEGRNWTKRPELLGLLANTMLLWDQDDLNYWIGDLLKKAKKEAVSDLILERYLRLFENYFLILERYLRLFENYLVICYERKADGKEYQKNRVDEVIKYIISVTAPFQLMIYRITALYLHALLTDQKGKAQKIKKDMEAYGYGNAIASWPE</sequence>
<dbReference type="AlphaFoldDB" id="A0AAU9R279"/>